<feature type="domain" description="Transcription factor CBF/NF-Y/archaeal histone" evidence="5">
    <location>
        <begin position="5"/>
        <end position="67"/>
    </location>
</feature>
<dbReference type="EMBL" id="LNQE01001265">
    <property type="protein sequence ID" value="KUG19683.1"/>
    <property type="molecule type" value="Genomic_DNA"/>
</dbReference>
<dbReference type="GO" id="GO:0003677">
    <property type="term" value="F:DNA binding"/>
    <property type="evidence" value="ECO:0007669"/>
    <property type="project" value="UniProtKB-KW"/>
</dbReference>
<dbReference type="SUPFAM" id="SSF47113">
    <property type="entry name" value="Histone-fold"/>
    <property type="match status" value="1"/>
</dbReference>
<keyword evidence="3" id="KW-0963">Cytoplasm</keyword>
<reference evidence="6" key="1">
    <citation type="journal article" date="2015" name="Proc. Natl. Acad. Sci. U.S.A.">
        <title>Networks of energetic and metabolic interactions define dynamics in microbial communities.</title>
        <authorList>
            <person name="Embree M."/>
            <person name="Liu J.K."/>
            <person name="Al-Bassam M.M."/>
            <person name="Zengler K."/>
        </authorList>
    </citation>
    <scope>NUCLEOTIDE SEQUENCE</scope>
</reference>
<protein>
    <submittedName>
        <fullName evidence="6">Archaeal histone</fullName>
    </submittedName>
</protein>
<dbReference type="CDD" id="cd22909">
    <property type="entry name" value="HFD_archaea_histone-like"/>
    <property type="match status" value="1"/>
</dbReference>
<name>A0A0W8FHA4_9ZZZZ</name>
<sequence>MIMADLPIAAVVRIAKKNGAERVGSDAAAALVTKAEAYIAELTKEANRLAQHAGRKTIKAEDVELAVKSA</sequence>
<evidence type="ECO:0000256" key="4">
    <source>
        <dbReference type="ARBA" id="ARBA00023125"/>
    </source>
</evidence>
<dbReference type="NCBIfam" id="NF043032">
    <property type="entry name" value="archaea_histone"/>
    <property type="match status" value="1"/>
</dbReference>
<dbReference type="InterPro" id="IPR050004">
    <property type="entry name" value="HmfB-like"/>
</dbReference>
<organism evidence="6">
    <name type="scientific">hydrocarbon metagenome</name>
    <dbReference type="NCBI Taxonomy" id="938273"/>
    <lineage>
        <taxon>unclassified sequences</taxon>
        <taxon>metagenomes</taxon>
        <taxon>ecological metagenomes</taxon>
    </lineage>
</organism>
<accession>A0A0W8FHA4</accession>
<evidence type="ECO:0000259" key="5">
    <source>
        <dbReference type="Pfam" id="PF00808"/>
    </source>
</evidence>
<dbReference type="PANTHER" id="PTHR47828:SF1">
    <property type="entry name" value="ARCHAEAL HISTONE A"/>
    <property type="match status" value="1"/>
</dbReference>
<dbReference type="PANTHER" id="PTHR47828">
    <property type="entry name" value="ARCHAEAL HISTONE A"/>
    <property type="match status" value="1"/>
</dbReference>
<evidence type="ECO:0000256" key="3">
    <source>
        <dbReference type="ARBA" id="ARBA00022490"/>
    </source>
</evidence>
<evidence type="ECO:0000313" key="6">
    <source>
        <dbReference type="EMBL" id="KUG19683.1"/>
    </source>
</evidence>
<dbReference type="GO" id="GO:0005737">
    <property type="term" value="C:cytoplasm"/>
    <property type="evidence" value="ECO:0007669"/>
    <property type="project" value="UniProtKB-SubCell"/>
</dbReference>
<proteinExistence type="inferred from homology"/>
<dbReference type="AlphaFoldDB" id="A0A0W8FHA4"/>
<dbReference type="GO" id="GO:0046982">
    <property type="term" value="F:protein heterodimerization activity"/>
    <property type="evidence" value="ECO:0007669"/>
    <property type="project" value="InterPro"/>
</dbReference>
<evidence type="ECO:0000256" key="2">
    <source>
        <dbReference type="ARBA" id="ARBA00008264"/>
    </source>
</evidence>
<gene>
    <name evidence="6" type="ORF">ASZ90_010600</name>
</gene>
<evidence type="ECO:0000256" key="1">
    <source>
        <dbReference type="ARBA" id="ARBA00004496"/>
    </source>
</evidence>
<comment type="subcellular location">
    <subcellularLocation>
        <location evidence="1">Cytoplasm</location>
    </subcellularLocation>
</comment>
<dbReference type="InterPro" id="IPR003958">
    <property type="entry name" value="CBFA_NFYB_domain"/>
</dbReference>
<dbReference type="InterPro" id="IPR050947">
    <property type="entry name" value="Archaeal_histone_HMF"/>
</dbReference>
<comment type="caution">
    <text evidence="6">The sequence shown here is derived from an EMBL/GenBank/DDBJ whole genome shotgun (WGS) entry which is preliminary data.</text>
</comment>
<dbReference type="InterPro" id="IPR009072">
    <property type="entry name" value="Histone-fold"/>
</dbReference>
<comment type="similarity">
    <text evidence="2">Belongs to the archaeal histone HMF family.</text>
</comment>
<dbReference type="Pfam" id="PF00808">
    <property type="entry name" value="CBFD_NFYB_HMF"/>
    <property type="match status" value="1"/>
</dbReference>
<keyword evidence="4" id="KW-0238">DNA-binding</keyword>
<dbReference type="Gene3D" id="1.10.20.10">
    <property type="entry name" value="Histone, subunit A"/>
    <property type="match status" value="1"/>
</dbReference>